<feature type="region of interest" description="Disordered" evidence="1">
    <location>
        <begin position="356"/>
        <end position="409"/>
    </location>
</feature>
<dbReference type="GeneID" id="96087364"/>
<organism evidence="3 4">
    <name type="scientific">Alternaria dauci</name>
    <dbReference type="NCBI Taxonomy" id="48095"/>
    <lineage>
        <taxon>Eukaryota</taxon>
        <taxon>Fungi</taxon>
        <taxon>Dikarya</taxon>
        <taxon>Ascomycota</taxon>
        <taxon>Pezizomycotina</taxon>
        <taxon>Dothideomycetes</taxon>
        <taxon>Pleosporomycetidae</taxon>
        <taxon>Pleosporales</taxon>
        <taxon>Pleosporineae</taxon>
        <taxon>Pleosporaceae</taxon>
        <taxon>Alternaria</taxon>
        <taxon>Alternaria sect. Porri</taxon>
    </lineage>
</organism>
<evidence type="ECO:0000313" key="4">
    <source>
        <dbReference type="Proteomes" id="UP001578633"/>
    </source>
</evidence>
<feature type="compositionally biased region" description="Acidic residues" evidence="1">
    <location>
        <begin position="56"/>
        <end position="65"/>
    </location>
</feature>
<keyword evidence="2" id="KW-0472">Membrane</keyword>
<gene>
    <name evidence="3" type="ORF">ACET3X_007042</name>
</gene>
<protein>
    <submittedName>
        <fullName evidence="3">Uncharacterized protein</fullName>
    </submittedName>
</protein>
<feature type="compositionally biased region" description="Polar residues" evidence="1">
    <location>
        <begin position="398"/>
        <end position="409"/>
    </location>
</feature>
<sequence>MASPSLSVDPQRPSLSPADCHTLQKMVHDVRSHSPLSPTPCSNDGPASRSNLTETSDIDADEDNVSCESHQFAPGDERQDGYEDEDDSMEVSDGEDAFGADETDRDTIEDIMNMPGKTAPSVPVCDYSSLYPHDQQAPDGAKELSLRRASIEKSLKEQCQQRMRVHKPATADGIYDANMPFDHVLNRRLAVSESYEASSDRRQVHISSNNVCKVSGSTLLTSTSFIDFPLPTYAVVQTPNGKHIDFATSDVIPYSSLDNTLDYFRAQEGDEISPHKHRCNTSSSKTTAELARETRVEEEEAAEQRALAELDQFRDMDLAPTEKVMGGGPAGDLITFGTPVKAKDEELFSHMAPETFGSEFEEQKHTQRSKPSILLSYRTPSLIEQDEEDDADVEESDTAFSSEQRQPSISPRCPTFITVIGMLPVAMFWATVAGVVNGSSKAFDVLIEKLTGLKA</sequence>
<evidence type="ECO:0000313" key="3">
    <source>
        <dbReference type="EMBL" id="KAL1795226.1"/>
    </source>
</evidence>
<feature type="compositionally biased region" description="Acidic residues" evidence="1">
    <location>
        <begin position="82"/>
        <end position="101"/>
    </location>
</feature>
<evidence type="ECO:0000256" key="2">
    <source>
        <dbReference type="SAM" id="Phobius"/>
    </source>
</evidence>
<name>A0ABR3UFH7_9PLEO</name>
<keyword evidence="2" id="KW-1133">Transmembrane helix</keyword>
<dbReference type="RefSeq" id="XP_069305810.1">
    <property type="nucleotide sequence ID" value="XM_069453238.1"/>
</dbReference>
<reference evidence="3 4" key="1">
    <citation type="submission" date="2024-09" db="EMBL/GenBank/DDBJ databases">
        <title>T2T genomes of carrot and Alternaria dauci and their utility for understanding host-pathogen interaction during carrot leaf blight disease.</title>
        <authorList>
            <person name="Liu W."/>
            <person name="Xu S."/>
            <person name="Ou C."/>
            <person name="Liu X."/>
            <person name="Zhuang F."/>
            <person name="Deng X.W."/>
        </authorList>
    </citation>
    <scope>NUCLEOTIDE SEQUENCE [LARGE SCALE GENOMIC DNA]</scope>
    <source>
        <strain evidence="3 4">A2016</strain>
    </source>
</reference>
<feature type="compositionally biased region" description="Acidic residues" evidence="1">
    <location>
        <begin position="384"/>
        <end position="397"/>
    </location>
</feature>
<accession>A0ABR3UFH7</accession>
<comment type="caution">
    <text evidence="3">The sequence shown here is derived from an EMBL/GenBank/DDBJ whole genome shotgun (WGS) entry which is preliminary data.</text>
</comment>
<keyword evidence="4" id="KW-1185">Reference proteome</keyword>
<dbReference type="EMBL" id="JBHGVX010000006">
    <property type="protein sequence ID" value="KAL1795226.1"/>
    <property type="molecule type" value="Genomic_DNA"/>
</dbReference>
<dbReference type="Proteomes" id="UP001578633">
    <property type="component" value="Chromosome 6"/>
</dbReference>
<proteinExistence type="predicted"/>
<feature type="region of interest" description="Disordered" evidence="1">
    <location>
        <begin position="25"/>
        <end position="101"/>
    </location>
</feature>
<evidence type="ECO:0000256" key="1">
    <source>
        <dbReference type="SAM" id="MobiDB-lite"/>
    </source>
</evidence>
<feature type="transmembrane region" description="Helical" evidence="2">
    <location>
        <begin position="416"/>
        <end position="436"/>
    </location>
</feature>
<keyword evidence="2" id="KW-0812">Transmembrane</keyword>